<proteinExistence type="predicted"/>
<dbReference type="EMBL" id="JPOX01000014">
    <property type="protein sequence ID" value="KFX47636.1"/>
    <property type="molecule type" value="Genomic_DNA"/>
</dbReference>
<name>A0A093VLU2_TALMA</name>
<organism evidence="2">
    <name type="scientific">Talaromyces marneffei PM1</name>
    <dbReference type="NCBI Taxonomy" id="1077442"/>
    <lineage>
        <taxon>Eukaryota</taxon>
        <taxon>Fungi</taxon>
        <taxon>Dikarya</taxon>
        <taxon>Ascomycota</taxon>
        <taxon>Pezizomycotina</taxon>
        <taxon>Eurotiomycetes</taxon>
        <taxon>Eurotiomycetidae</taxon>
        <taxon>Eurotiales</taxon>
        <taxon>Trichocomaceae</taxon>
        <taxon>Talaromyces</taxon>
        <taxon>Talaromyces sect. Talaromyces</taxon>
    </lineage>
</organism>
<feature type="region of interest" description="Disordered" evidence="1">
    <location>
        <begin position="65"/>
        <end position="89"/>
    </location>
</feature>
<sequence length="267" mass="29488">MAADPRGGSPWTSLLDADRRWSMETDSNMSSLSQNSDTCDTLFALPVSHHPILCISVYTINEASGSKPQAEATAGDSRASPNAALTPLTPEPSGISTVFPYDRPTADFSVTLYPHSPLLQCSCLPRNLLLRPDHSKLQVYYTPHWEGPILYAKEHYENQPATSSFTTCSILTPYNANSAHGLDGAVLSPPVSQVQVAARSANDFQLTQQFDVDCILQCRLSHVLPLFSRSTTPIRHILEAFPLFETPTTRVYGCKALFRLIDFHQHR</sequence>
<gene>
    <name evidence="2" type="ORF">GQ26_0140700</name>
</gene>
<protein>
    <submittedName>
        <fullName evidence="2">Uncharacterized protein</fullName>
    </submittedName>
</protein>
<evidence type="ECO:0000313" key="2">
    <source>
        <dbReference type="EMBL" id="KFX47636.1"/>
    </source>
</evidence>
<comment type="caution">
    <text evidence="2">The sequence shown here is derived from an EMBL/GenBank/DDBJ whole genome shotgun (WGS) entry which is preliminary data.</text>
</comment>
<dbReference type="HOGENOM" id="CLU_1042735_0_0_1"/>
<reference evidence="2" key="1">
    <citation type="journal article" date="2014" name="PLoS Genet.">
        <title>Signature Gene Expression Reveals Novel Clues to the Molecular Mechanisms of Dimorphic Transition in Penicillium marneffei.</title>
        <authorList>
            <person name="Yang E."/>
            <person name="Wang G."/>
            <person name="Cai J."/>
            <person name="Woo P.C."/>
            <person name="Lau S.K."/>
            <person name="Yuen K.-Y."/>
            <person name="Chow W.-N."/>
            <person name="Lin X."/>
        </authorList>
    </citation>
    <scope>NUCLEOTIDE SEQUENCE [LARGE SCALE GENOMIC DNA]</scope>
    <source>
        <strain evidence="2">PM1</strain>
    </source>
</reference>
<evidence type="ECO:0000256" key="1">
    <source>
        <dbReference type="SAM" id="MobiDB-lite"/>
    </source>
</evidence>
<accession>A0A093VLU2</accession>
<dbReference type="AlphaFoldDB" id="A0A093VLU2"/>